<evidence type="ECO:0000313" key="3">
    <source>
        <dbReference type="EMBL" id="GAA1391045.1"/>
    </source>
</evidence>
<keyword evidence="2" id="KW-0732">Signal</keyword>
<proteinExistence type="predicted"/>
<dbReference type="RefSeq" id="WP_344023282.1">
    <property type="nucleotide sequence ID" value="NZ_BAAAJK010000011.1"/>
</dbReference>
<evidence type="ECO:0000256" key="1">
    <source>
        <dbReference type="SAM" id="MobiDB-lite"/>
    </source>
</evidence>
<dbReference type="PROSITE" id="PS51257">
    <property type="entry name" value="PROKAR_LIPOPROTEIN"/>
    <property type="match status" value="1"/>
</dbReference>
<feature type="signal peptide" evidence="2">
    <location>
        <begin position="1"/>
        <end position="22"/>
    </location>
</feature>
<sequence>MRAGPVSGAVLAVALLAGCGAAGPGPQEWTDRMCAAVLPFMQTAVEGPTAGEPQQAVGDYLGRTTEALDRTLGDLDRLGPAPVDGGDTLAANLQGGLGEVRSAFSGAKARVDALDPADPDAVERDLPGALEPLARLGSTTGPLDQVTGNPEIAVTFRASAACGKLTRLSDAARAAAPDGPAVVDPNGSSAEGGGG</sequence>
<organism evidence="3 4">
    <name type="scientific">Pseudonocardia kongjuensis</name>
    <dbReference type="NCBI Taxonomy" id="102227"/>
    <lineage>
        <taxon>Bacteria</taxon>
        <taxon>Bacillati</taxon>
        <taxon>Actinomycetota</taxon>
        <taxon>Actinomycetes</taxon>
        <taxon>Pseudonocardiales</taxon>
        <taxon>Pseudonocardiaceae</taxon>
        <taxon>Pseudonocardia</taxon>
    </lineage>
</organism>
<dbReference type="Proteomes" id="UP001501414">
    <property type="component" value="Unassembled WGS sequence"/>
</dbReference>
<protein>
    <submittedName>
        <fullName evidence="3">Uncharacterized protein</fullName>
    </submittedName>
</protein>
<feature type="compositionally biased region" description="Low complexity" evidence="1">
    <location>
        <begin position="171"/>
        <end position="185"/>
    </location>
</feature>
<feature type="region of interest" description="Disordered" evidence="1">
    <location>
        <begin position="171"/>
        <end position="195"/>
    </location>
</feature>
<accession>A0ABN1XV53</accession>
<dbReference type="EMBL" id="BAAAJK010000011">
    <property type="protein sequence ID" value="GAA1391045.1"/>
    <property type="molecule type" value="Genomic_DNA"/>
</dbReference>
<evidence type="ECO:0000313" key="4">
    <source>
        <dbReference type="Proteomes" id="UP001501414"/>
    </source>
</evidence>
<name>A0ABN1XV53_9PSEU</name>
<keyword evidence="4" id="KW-1185">Reference proteome</keyword>
<reference evidence="3 4" key="1">
    <citation type="journal article" date="2019" name="Int. J. Syst. Evol. Microbiol.">
        <title>The Global Catalogue of Microorganisms (GCM) 10K type strain sequencing project: providing services to taxonomists for standard genome sequencing and annotation.</title>
        <authorList>
            <consortium name="The Broad Institute Genomics Platform"/>
            <consortium name="The Broad Institute Genome Sequencing Center for Infectious Disease"/>
            <person name="Wu L."/>
            <person name="Ma J."/>
        </authorList>
    </citation>
    <scope>NUCLEOTIDE SEQUENCE [LARGE SCALE GENOMIC DNA]</scope>
    <source>
        <strain evidence="3 4">JCM 11896</strain>
    </source>
</reference>
<gene>
    <name evidence="3" type="ORF">GCM10009613_32830</name>
</gene>
<comment type="caution">
    <text evidence="3">The sequence shown here is derived from an EMBL/GenBank/DDBJ whole genome shotgun (WGS) entry which is preliminary data.</text>
</comment>
<evidence type="ECO:0000256" key="2">
    <source>
        <dbReference type="SAM" id="SignalP"/>
    </source>
</evidence>
<feature type="chain" id="PRO_5045193417" evidence="2">
    <location>
        <begin position="23"/>
        <end position="195"/>
    </location>
</feature>